<dbReference type="Gene3D" id="3.30.300.30">
    <property type="match status" value="1"/>
</dbReference>
<protein>
    <submittedName>
        <fullName evidence="4">Acyl-CoA synthetase (AMP-forming)/AMP-acid ligase II</fullName>
    </submittedName>
</protein>
<sequence length="600" mass="62893">MNEQVRFDTARSAAPVDWHTGTLLSVAEAWARDRPDAVVYSWMEDGETVSRDITFAGLCEEARIVGASVARFVKPGERVMLLYGDGPDTVIGLLGCLYAGAVPVSGVHAGALKAFDRFTGIVRDCGAKAVLGPHAVLSEMQGIDEDAVDELGLRWLASDRPMAPRSGEGGALPGLVRGNGDLALIQYTSGSTRMPRGVALTHRNVLHNLATQAESFGYRTGDVGVSWLPLSHDMGLIGAVLMALQVGGRCVMFSPARFLRRPERWLKAISGFGATISGGPNFAYDVCARRIAPSGLEGLDLSRWTHAFNGAEPVRQSVLDRFAAFAAPAGFRPQAFYPCYGLAEATLFVTGGQPGAPTTAATIDKASLEAGRPVRAAPDAAAGSTATLIGCGRVAGGQRLEIVDPAAGVALGEGRVGEIWLQGPSVASGYFAPRAEEDGIFAARLASGEGPFLRTGDLGFRLDGELFVTGRERDLIVLRGRNHYPHDIEATAEEAHASVRRGASAAFMTEDEDDPGFALACEIAPLGEADMAAVARAVAAAVSAAHGVGPRRVILLAAGGVPKTPSGKIQRSLIRARIIEGSAELLFDHGPRSARPAGKA</sequence>
<dbReference type="InterPro" id="IPR040097">
    <property type="entry name" value="FAAL/FAAC"/>
</dbReference>
<accession>A0A7W6H3C7</accession>
<proteinExistence type="inferred from homology"/>
<evidence type="ECO:0000313" key="4">
    <source>
        <dbReference type="EMBL" id="MBB3996738.1"/>
    </source>
</evidence>
<dbReference type="FunFam" id="3.40.50.12780:FF:000013">
    <property type="entry name" value="Long-chain-fatty-acid--AMP ligase FadD32"/>
    <property type="match status" value="1"/>
</dbReference>
<name>A0A7W6H3C7_9HYPH</name>
<dbReference type="GO" id="GO:0005886">
    <property type="term" value="C:plasma membrane"/>
    <property type="evidence" value="ECO:0007669"/>
    <property type="project" value="TreeGrafter"/>
</dbReference>
<dbReference type="GO" id="GO:0070566">
    <property type="term" value="F:adenylyltransferase activity"/>
    <property type="evidence" value="ECO:0007669"/>
    <property type="project" value="TreeGrafter"/>
</dbReference>
<dbReference type="RefSeq" id="WP_183197604.1">
    <property type="nucleotide sequence ID" value="NZ_JACIEK010000001.1"/>
</dbReference>
<keyword evidence="2 4" id="KW-0436">Ligase</keyword>
<evidence type="ECO:0000259" key="3">
    <source>
        <dbReference type="Pfam" id="PF00501"/>
    </source>
</evidence>
<dbReference type="InterPro" id="IPR000873">
    <property type="entry name" value="AMP-dep_synth/lig_dom"/>
</dbReference>
<organism evidence="4 5">
    <name type="scientific">Aureimonas pseudogalii</name>
    <dbReference type="NCBI Taxonomy" id="1744844"/>
    <lineage>
        <taxon>Bacteria</taxon>
        <taxon>Pseudomonadati</taxon>
        <taxon>Pseudomonadota</taxon>
        <taxon>Alphaproteobacteria</taxon>
        <taxon>Hyphomicrobiales</taxon>
        <taxon>Aurantimonadaceae</taxon>
        <taxon>Aureimonas</taxon>
    </lineage>
</organism>
<dbReference type="PANTHER" id="PTHR22754:SF32">
    <property type="entry name" value="DISCO-INTERACTING PROTEIN 2"/>
    <property type="match status" value="1"/>
</dbReference>
<gene>
    <name evidence="4" type="ORF">GGR04_000559</name>
</gene>
<dbReference type="Gene3D" id="3.40.50.12780">
    <property type="entry name" value="N-terminal domain of ligase-like"/>
    <property type="match status" value="1"/>
</dbReference>
<dbReference type="Proteomes" id="UP000542776">
    <property type="component" value="Unassembled WGS sequence"/>
</dbReference>
<dbReference type="EMBL" id="JACIEK010000001">
    <property type="protein sequence ID" value="MBB3996738.1"/>
    <property type="molecule type" value="Genomic_DNA"/>
</dbReference>
<dbReference type="Pfam" id="PF00501">
    <property type="entry name" value="AMP-binding"/>
    <property type="match status" value="1"/>
</dbReference>
<dbReference type="PANTHER" id="PTHR22754">
    <property type="entry name" value="DISCO-INTERACTING PROTEIN 2 DIP2 -RELATED"/>
    <property type="match status" value="1"/>
</dbReference>
<comment type="similarity">
    <text evidence="1">Belongs to the ATP-dependent AMP-binding enzyme family.</text>
</comment>
<dbReference type="CDD" id="cd05931">
    <property type="entry name" value="FAAL"/>
    <property type="match status" value="1"/>
</dbReference>
<feature type="domain" description="AMP-dependent synthetase/ligase" evidence="3">
    <location>
        <begin position="28"/>
        <end position="431"/>
    </location>
</feature>
<dbReference type="AlphaFoldDB" id="A0A7W6H3C7"/>
<dbReference type="InterPro" id="IPR045851">
    <property type="entry name" value="AMP-bd_C_sf"/>
</dbReference>
<evidence type="ECO:0000313" key="5">
    <source>
        <dbReference type="Proteomes" id="UP000542776"/>
    </source>
</evidence>
<dbReference type="GO" id="GO:0016874">
    <property type="term" value="F:ligase activity"/>
    <property type="evidence" value="ECO:0007669"/>
    <property type="project" value="UniProtKB-KW"/>
</dbReference>
<evidence type="ECO:0000256" key="1">
    <source>
        <dbReference type="ARBA" id="ARBA00006432"/>
    </source>
</evidence>
<dbReference type="SUPFAM" id="SSF56801">
    <property type="entry name" value="Acetyl-CoA synthetase-like"/>
    <property type="match status" value="1"/>
</dbReference>
<dbReference type="GO" id="GO:0006633">
    <property type="term" value="P:fatty acid biosynthetic process"/>
    <property type="evidence" value="ECO:0007669"/>
    <property type="project" value="TreeGrafter"/>
</dbReference>
<evidence type="ECO:0000256" key="2">
    <source>
        <dbReference type="ARBA" id="ARBA00022598"/>
    </source>
</evidence>
<keyword evidence="5" id="KW-1185">Reference proteome</keyword>
<dbReference type="InterPro" id="IPR042099">
    <property type="entry name" value="ANL_N_sf"/>
</dbReference>
<dbReference type="GO" id="GO:0071766">
    <property type="term" value="P:Actinobacterium-type cell wall biogenesis"/>
    <property type="evidence" value="ECO:0007669"/>
    <property type="project" value="UniProtKB-ARBA"/>
</dbReference>
<reference evidence="4 5" key="1">
    <citation type="submission" date="2020-08" db="EMBL/GenBank/DDBJ databases">
        <title>Genomic Encyclopedia of Type Strains, Phase IV (KMG-IV): sequencing the most valuable type-strain genomes for metagenomic binning, comparative biology and taxonomic classification.</title>
        <authorList>
            <person name="Goeker M."/>
        </authorList>
    </citation>
    <scope>NUCLEOTIDE SEQUENCE [LARGE SCALE GENOMIC DNA]</scope>
    <source>
        <strain evidence="4 5">DSM 102238</strain>
    </source>
</reference>
<comment type="caution">
    <text evidence="4">The sequence shown here is derived from an EMBL/GenBank/DDBJ whole genome shotgun (WGS) entry which is preliminary data.</text>
</comment>